<keyword evidence="4" id="KW-1185">Reference proteome</keyword>
<comment type="similarity">
    <text evidence="1">Belongs to the glycosyltransferase 32 family.</text>
</comment>
<evidence type="ECO:0000313" key="4">
    <source>
        <dbReference type="Proteomes" id="UP001285441"/>
    </source>
</evidence>
<evidence type="ECO:0000256" key="2">
    <source>
        <dbReference type="SAM" id="MobiDB-lite"/>
    </source>
</evidence>
<keyword evidence="3" id="KW-0808">Transferase</keyword>
<evidence type="ECO:0000313" key="3">
    <source>
        <dbReference type="EMBL" id="KAK3387761.1"/>
    </source>
</evidence>
<dbReference type="GO" id="GO:0000009">
    <property type="term" value="F:alpha-1,6-mannosyltransferase activity"/>
    <property type="evidence" value="ECO:0007669"/>
    <property type="project" value="InterPro"/>
</dbReference>
<dbReference type="Proteomes" id="UP001285441">
    <property type="component" value="Unassembled WGS sequence"/>
</dbReference>
<dbReference type="GO" id="GO:0006487">
    <property type="term" value="P:protein N-linked glycosylation"/>
    <property type="evidence" value="ECO:0007669"/>
    <property type="project" value="TreeGrafter"/>
</dbReference>
<reference evidence="3" key="1">
    <citation type="journal article" date="2023" name="Mol. Phylogenet. Evol.">
        <title>Genome-scale phylogeny and comparative genomics of the fungal order Sordariales.</title>
        <authorList>
            <person name="Hensen N."/>
            <person name="Bonometti L."/>
            <person name="Westerberg I."/>
            <person name="Brannstrom I.O."/>
            <person name="Guillou S."/>
            <person name="Cros-Aarteil S."/>
            <person name="Calhoun S."/>
            <person name="Haridas S."/>
            <person name="Kuo A."/>
            <person name="Mondo S."/>
            <person name="Pangilinan J."/>
            <person name="Riley R."/>
            <person name="LaButti K."/>
            <person name="Andreopoulos B."/>
            <person name="Lipzen A."/>
            <person name="Chen C."/>
            <person name="Yan M."/>
            <person name="Daum C."/>
            <person name="Ng V."/>
            <person name="Clum A."/>
            <person name="Steindorff A."/>
            <person name="Ohm R.A."/>
            <person name="Martin F."/>
            <person name="Silar P."/>
            <person name="Natvig D.O."/>
            <person name="Lalanne C."/>
            <person name="Gautier V."/>
            <person name="Ament-Velasquez S.L."/>
            <person name="Kruys A."/>
            <person name="Hutchinson M.I."/>
            <person name="Powell A.J."/>
            <person name="Barry K."/>
            <person name="Miller A.N."/>
            <person name="Grigoriev I.V."/>
            <person name="Debuchy R."/>
            <person name="Gladieux P."/>
            <person name="Hiltunen Thoren M."/>
            <person name="Johannesson H."/>
        </authorList>
    </citation>
    <scope>NUCLEOTIDE SEQUENCE</scope>
    <source>
        <strain evidence="3">CBS 232.78</strain>
    </source>
</reference>
<organism evidence="3 4">
    <name type="scientific">Podospora didyma</name>
    <dbReference type="NCBI Taxonomy" id="330526"/>
    <lineage>
        <taxon>Eukaryota</taxon>
        <taxon>Fungi</taxon>
        <taxon>Dikarya</taxon>
        <taxon>Ascomycota</taxon>
        <taxon>Pezizomycotina</taxon>
        <taxon>Sordariomycetes</taxon>
        <taxon>Sordariomycetidae</taxon>
        <taxon>Sordariales</taxon>
        <taxon>Podosporaceae</taxon>
        <taxon>Podospora</taxon>
    </lineage>
</organism>
<protein>
    <submittedName>
        <fullName evidence="3">Nucleotide-diphospho-sugar transferase</fullName>
    </submittedName>
</protein>
<dbReference type="PANTHER" id="PTHR31834:SF8">
    <property type="entry name" value="TRANSFERASE, PUTATIVE (AFU_ORTHOLOGUE AFUA_6G14040)-RELATED"/>
    <property type="match status" value="1"/>
</dbReference>
<dbReference type="SUPFAM" id="SSF53448">
    <property type="entry name" value="Nucleotide-diphospho-sugar transferases"/>
    <property type="match status" value="1"/>
</dbReference>
<dbReference type="AlphaFoldDB" id="A0AAE0NU32"/>
<dbReference type="Pfam" id="PF04488">
    <property type="entry name" value="Gly_transf_sug"/>
    <property type="match status" value="1"/>
</dbReference>
<proteinExistence type="inferred from homology"/>
<feature type="region of interest" description="Disordered" evidence="2">
    <location>
        <begin position="40"/>
        <end position="61"/>
    </location>
</feature>
<reference evidence="3" key="2">
    <citation type="submission" date="2023-06" db="EMBL/GenBank/DDBJ databases">
        <authorList>
            <consortium name="Lawrence Berkeley National Laboratory"/>
            <person name="Haridas S."/>
            <person name="Hensen N."/>
            <person name="Bonometti L."/>
            <person name="Westerberg I."/>
            <person name="Brannstrom I.O."/>
            <person name="Guillou S."/>
            <person name="Cros-Aarteil S."/>
            <person name="Calhoun S."/>
            <person name="Kuo A."/>
            <person name="Mondo S."/>
            <person name="Pangilinan J."/>
            <person name="Riley R."/>
            <person name="LaButti K."/>
            <person name="Andreopoulos B."/>
            <person name="Lipzen A."/>
            <person name="Chen C."/>
            <person name="Yanf M."/>
            <person name="Daum C."/>
            <person name="Ng V."/>
            <person name="Clum A."/>
            <person name="Steindorff A."/>
            <person name="Ohm R."/>
            <person name="Martin F."/>
            <person name="Silar P."/>
            <person name="Natvig D."/>
            <person name="Lalanne C."/>
            <person name="Gautier V."/>
            <person name="Ament-velasquez S.L."/>
            <person name="Kruys A."/>
            <person name="Hutchinson M.I."/>
            <person name="Powell A.J."/>
            <person name="Barry K."/>
            <person name="Miller A.N."/>
            <person name="Grigoriev I.V."/>
            <person name="Debuchy R."/>
            <person name="Gladieux P."/>
            <person name="Thoren M.H."/>
            <person name="Johannesson H."/>
        </authorList>
    </citation>
    <scope>NUCLEOTIDE SEQUENCE</scope>
    <source>
        <strain evidence="3">CBS 232.78</strain>
    </source>
</reference>
<dbReference type="InterPro" id="IPR029044">
    <property type="entry name" value="Nucleotide-diphossugar_trans"/>
</dbReference>
<comment type="caution">
    <text evidence="3">The sequence shown here is derived from an EMBL/GenBank/DDBJ whole genome shotgun (WGS) entry which is preliminary data.</text>
</comment>
<evidence type="ECO:0000256" key="1">
    <source>
        <dbReference type="ARBA" id="ARBA00009003"/>
    </source>
</evidence>
<feature type="compositionally biased region" description="Low complexity" evidence="2">
    <location>
        <begin position="40"/>
        <end position="57"/>
    </location>
</feature>
<dbReference type="Gene3D" id="3.90.550.20">
    <property type="match status" value="1"/>
</dbReference>
<dbReference type="InterPro" id="IPR007577">
    <property type="entry name" value="GlycoTrfase_DXD_sugar-bd_CS"/>
</dbReference>
<dbReference type="PANTHER" id="PTHR31834">
    <property type="entry name" value="INITIATION-SPECIFIC ALPHA-1,6-MANNOSYLTRANSFERASE"/>
    <property type="match status" value="1"/>
</dbReference>
<dbReference type="GO" id="GO:0000136">
    <property type="term" value="C:mannan polymerase complex"/>
    <property type="evidence" value="ECO:0007669"/>
    <property type="project" value="TreeGrafter"/>
</dbReference>
<dbReference type="EMBL" id="JAULSW010000003">
    <property type="protein sequence ID" value="KAK3387761.1"/>
    <property type="molecule type" value="Genomic_DNA"/>
</dbReference>
<accession>A0AAE0NU32</accession>
<gene>
    <name evidence="3" type="ORF">B0H63DRAFT_470869</name>
</gene>
<name>A0AAE0NU32_9PEZI</name>
<sequence length="334" mass="37373">MMALLRARPRAFVLCVAIFVFLLISLGFFSAPATRRPLGTPDIGSGTSGGSSSSSPGGDPPPDSDIAIPRLIWQIFFAPPGIETIEKDAIYSSEWVTMAPGYTYTMLGTSEADAFVAANFGDKPDIAATYHALSNPGLKSDFLRYLLLYTRGGTYSDTDTKPVVPLERWLPQDKRRDAKLLVAIEYDEAQDPHPADFKYPVQFCQWTIAAAPKHIVFERMVQRAMTGLHDIASAQGTTLDKADIKDFDVLNTTGPVAWTEVVFETLQEYDETIRTYDDLARFKSPRYFSDIVVLPLSAFRADYLDDWGYSWRKGRTALVRHYFKGGWRKVKIPN</sequence>
<dbReference type="InterPro" id="IPR039367">
    <property type="entry name" value="Och1-like"/>
</dbReference>